<keyword evidence="1" id="KW-0732">Signal</keyword>
<evidence type="ECO:0000256" key="1">
    <source>
        <dbReference type="SAM" id="SignalP"/>
    </source>
</evidence>
<accession>A0A317SNR1</accession>
<dbReference type="AlphaFoldDB" id="A0A317SNR1"/>
<protein>
    <recommendedName>
        <fullName evidence="4">CSC1/OSCA1-like 7TM region domain-containing protein</fullName>
    </recommendedName>
</protein>
<name>A0A317SNR1_9PEZI</name>
<organism evidence="2 3">
    <name type="scientific">Tuber magnatum</name>
    <name type="common">white Piedmont truffle</name>
    <dbReference type="NCBI Taxonomy" id="42249"/>
    <lineage>
        <taxon>Eukaryota</taxon>
        <taxon>Fungi</taxon>
        <taxon>Dikarya</taxon>
        <taxon>Ascomycota</taxon>
        <taxon>Pezizomycotina</taxon>
        <taxon>Pezizomycetes</taxon>
        <taxon>Pezizales</taxon>
        <taxon>Tuberaceae</taxon>
        <taxon>Tuber</taxon>
    </lineage>
</organism>
<gene>
    <name evidence="2" type="ORF">C7212DRAFT_344912</name>
</gene>
<comment type="caution">
    <text evidence="2">The sequence shown here is derived from an EMBL/GenBank/DDBJ whole genome shotgun (WGS) entry which is preliminary data.</text>
</comment>
<proteinExistence type="predicted"/>
<feature type="chain" id="PRO_5016458823" description="CSC1/OSCA1-like 7TM region domain-containing protein" evidence="1">
    <location>
        <begin position="19"/>
        <end position="100"/>
    </location>
</feature>
<feature type="signal peptide" evidence="1">
    <location>
        <begin position="1"/>
        <end position="18"/>
    </location>
</feature>
<evidence type="ECO:0000313" key="2">
    <source>
        <dbReference type="EMBL" id="PWW75257.1"/>
    </source>
</evidence>
<sequence>MIKYLLLIILFKCKKVSQFPNLATFSPEYSAWWNAIKYKIEPIQAYALRVEPIVRYVIAISLAVASSLPVLPIIIIETACFAGQCGVHLSFDIPSVLNKI</sequence>
<dbReference type="EMBL" id="PYWC01000048">
    <property type="protein sequence ID" value="PWW75257.1"/>
    <property type="molecule type" value="Genomic_DNA"/>
</dbReference>
<reference evidence="2 3" key="1">
    <citation type="submission" date="2018-03" db="EMBL/GenBank/DDBJ databases">
        <title>Genomes of Pezizomycetes fungi and the evolution of truffles.</title>
        <authorList>
            <person name="Murat C."/>
            <person name="Payen T."/>
            <person name="Noel B."/>
            <person name="Kuo A."/>
            <person name="Martin F.M."/>
        </authorList>
    </citation>
    <scope>NUCLEOTIDE SEQUENCE [LARGE SCALE GENOMIC DNA]</scope>
    <source>
        <strain evidence="2">091103-1</strain>
    </source>
</reference>
<dbReference type="Proteomes" id="UP000246991">
    <property type="component" value="Unassembled WGS sequence"/>
</dbReference>
<keyword evidence="3" id="KW-1185">Reference proteome</keyword>
<evidence type="ECO:0000313" key="3">
    <source>
        <dbReference type="Proteomes" id="UP000246991"/>
    </source>
</evidence>
<evidence type="ECO:0008006" key="4">
    <source>
        <dbReference type="Google" id="ProtNLM"/>
    </source>
</evidence>